<dbReference type="KEGG" id="gtt:GUITHDRAFT_105286"/>
<reference evidence="7" key="2">
    <citation type="submission" date="2012-11" db="EMBL/GenBank/DDBJ databases">
        <authorList>
            <person name="Kuo A."/>
            <person name="Curtis B.A."/>
            <person name="Tanifuji G."/>
            <person name="Burki F."/>
            <person name="Gruber A."/>
            <person name="Irimia M."/>
            <person name="Maruyama S."/>
            <person name="Arias M.C."/>
            <person name="Ball S.G."/>
            <person name="Gile G.H."/>
            <person name="Hirakawa Y."/>
            <person name="Hopkins J.F."/>
            <person name="Rensing S.A."/>
            <person name="Schmutz J."/>
            <person name="Symeonidi A."/>
            <person name="Elias M."/>
            <person name="Eveleigh R.J."/>
            <person name="Herman E.K."/>
            <person name="Klute M.J."/>
            <person name="Nakayama T."/>
            <person name="Obornik M."/>
            <person name="Reyes-Prieto A."/>
            <person name="Armbrust E.V."/>
            <person name="Aves S.J."/>
            <person name="Beiko R.G."/>
            <person name="Coutinho P."/>
            <person name="Dacks J.B."/>
            <person name="Durnford D.G."/>
            <person name="Fast N.M."/>
            <person name="Green B.R."/>
            <person name="Grisdale C."/>
            <person name="Hempe F."/>
            <person name="Henrissat B."/>
            <person name="Hoppner M.P."/>
            <person name="Ishida K.-I."/>
            <person name="Kim E."/>
            <person name="Koreny L."/>
            <person name="Kroth P.G."/>
            <person name="Liu Y."/>
            <person name="Malik S.-B."/>
            <person name="Maier U.G."/>
            <person name="McRose D."/>
            <person name="Mock T."/>
            <person name="Neilson J.A."/>
            <person name="Onodera N.T."/>
            <person name="Poole A.M."/>
            <person name="Pritham E.J."/>
            <person name="Richards T.A."/>
            <person name="Rocap G."/>
            <person name="Roy S.W."/>
            <person name="Sarai C."/>
            <person name="Schaack S."/>
            <person name="Shirato S."/>
            <person name="Slamovits C.H."/>
            <person name="Spencer D.F."/>
            <person name="Suzuki S."/>
            <person name="Worden A.Z."/>
            <person name="Zauner S."/>
            <person name="Barry K."/>
            <person name="Bell C."/>
            <person name="Bharti A.K."/>
            <person name="Crow J.A."/>
            <person name="Grimwood J."/>
            <person name="Kramer R."/>
            <person name="Lindquist E."/>
            <person name="Lucas S."/>
            <person name="Salamov A."/>
            <person name="McFadden G.I."/>
            <person name="Lane C.E."/>
            <person name="Keeling P.J."/>
            <person name="Gray M.W."/>
            <person name="Grigoriev I.V."/>
            <person name="Archibald J.M."/>
        </authorList>
    </citation>
    <scope>NUCLEOTIDE SEQUENCE</scope>
    <source>
        <strain evidence="7">CCMP2712</strain>
    </source>
</reference>
<gene>
    <name evidence="5" type="ORF">GUITHDRAFT_105286</name>
</gene>
<dbReference type="InterPro" id="IPR014720">
    <property type="entry name" value="dsRBD_dom"/>
</dbReference>
<protein>
    <recommendedName>
        <fullName evidence="4">DRBM domain-containing protein</fullName>
    </recommendedName>
</protein>
<dbReference type="OrthoDB" id="5274873at2759"/>
<evidence type="ECO:0000259" key="4">
    <source>
        <dbReference type="PROSITE" id="PS50137"/>
    </source>
</evidence>
<name>L1JLI4_GUITC</name>
<dbReference type="CDD" id="cd00048">
    <property type="entry name" value="DSRM_SF"/>
    <property type="match status" value="1"/>
</dbReference>
<dbReference type="SUPFAM" id="SSF54768">
    <property type="entry name" value="dsRNA-binding domain-like"/>
    <property type="match status" value="1"/>
</dbReference>
<evidence type="ECO:0000256" key="3">
    <source>
        <dbReference type="PROSITE-ProRule" id="PRU00266"/>
    </source>
</evidence>
<dbReference type="PANTHER" id="PTHR46031:SF26">
    <property type="entry name" value="DOUBLE-STRANDED RNA-BINDING PROTEIN 2"/>
    <property type="match status" value="1"/>
</dbReference>
<feature type="domain" description="DRBM" evidence="4">
    <location>
        <begin position="81"/>
        <end position="149"/>
    </location>
</feature>
<dbReference type="GO" id="GO:0003723">
    <property type="term" value="F:RNA binding"/>
    <property type="evidence" value="ECO:0007669"/>
    <property type="project" value="UniProtKB-UniRule"/>
</dbReference>
<keyword evidence="1" id="KW-0677">Repeat</keyword>
<proteinExistence type="predicted"/>
<evidence type="ECO:0000313" key="6">
    <source>
        <dbReference type="EnsemblProtists" id="EKX49212"/>
    </source>
</evidence>
<reference evidence="5 7" key="1">
    <citation type="journal article" date="2012" name="Nature">
        <title>Algal genomes reveal evolutionary mosaicism and the fate of nucleomorphs.</title>
        <authorList>
            <consortium name="DOE Joint Genome Institute"/>
            <person name="Curtis B.A."/>
            <person name="Tanifuji G."/>
            <person name="Burki F."/>
            <person name="Gruber A."/>
            <person name="Irimia M."/>
            <person name="Maruyama S."/>
            <person name="Arias M.C."/>
            <person name="Ball S.G."/>
            <person name="Gile G.H."/>
            <person name="Hirakawa Y."/>
            <person name="Hopkins J.F."/>
            <person name="Kuo A."/>
            <person name="Rensing S.A."/>
            <person name="Schmutz J."/>
            <person name="Symeonidi A."/>
            <person name="Elias M."/>
            <person name="Eveleigh R.J."/>
            <person name="Herman E.K."/>
            <person name="Klute M.J."/>
            <person name="Nakayama T."/>
            <person name="Obornik M."/>
            <person name="Reyes-Prieto A."/>
            <person name="Armbrust E.V."/>
            <person name="Aves S.J."/>
            <person name="Beiko R.G."/>
            <person name="Coutinho P."/>
            <person name="Dacks J.B."/>
            <person name="Durnford D.G."/>
            <person name="Fast N.M."/>
            <person name="Green B.R."/>
            <person name="Grisdale C.J."/>
            <person name="Hempel F."/>
            <person name="Henrissat B."/>
            <person name="Hoppner M.P."/>
            <person name="Ishida K."/>
            <person name="Kim E."/>
            <person name="Koreny L."/>
            <person name="Kroth P.G."/>
            <person name="Liu Y."/>
            <person name="Malik S.B."/>
            <person name="Maier U.G."/>
            <person name="McRose D."/>
            <person name="Mock T."/>
            <person name="Neilson J.A."/>
            <person name="Onodera N.T."/>
            <person name="Poole A.M."/>
            <person name="Pritham E.J."/>
            <person name="Richards T.A."/>
            <person name="Rocap G."/>
            <person name="Roy S.W."/>
            <person name="Sarai C."/>
            <person name="Schaack S."/>
            <person name="Shirato S."/>
            <person name="Slamovits C.H."/>
            <person name="Spencer D.F."/>
            <person name="Suzuki S."/>
            <person name="Worden A.Z."/>
            <person name="Zauner S."/>
            <person name="Barry K."/>
            <person name="Bell C."/>
            <person name="Bharti A.K."/>
            <person name="Crow J.A."/>
            <person name="Grimwood J."/>
            <person name="Kramer R."/>
            <person name="Lindquist E."/>
            <person name="Lucas S."/>
            <person name="Salamov A."/>
            <person name="McFadden G.I."/>
            <person name="Lane C.E."/>
            <person name="Keeling P.J."/>
            <person name="Gray M.W."/>
            <person name="Grigoriev I.V."/>
            <person name="Archibald J.M."/>
        </authorList>
    </citation>
    <scope>NUCLEOTIDE SEQUENCE</scope>
    <source>
        <strain evidence="5 7">CCMP2712</strain>
    </source>
</reference>
<dbReference type="Proteomes" id="UP000011087">
    <property type="component" value="Unassembled WGS sequence"/>
</dbReference>
<accession>L1JLI4</accession>
<evidence type="ECO:0000313" key="7">
    <source>
        <dbReference type="Proteomes" id="UP000011087"/>
    </source>
</evidence>
<sequence length="336" mass="37647">MDPKKLKFLVQELVSHEMLPLKRKISELESTVSSLREGLNSSIASGVEQGNIMKADEQASEMERLDEPHEEITSNLSQVIDPKGNLINLCTRNSLEMPVFKTTRAGPDHEPQFSCTVTIGQQTFYGSQQPTKKLAEKEASKQAVEGLFEAGSGIVRSPLVNSRLVEESAKSQTQTCPITSCRPQNQPVRENVRETDFINQGWMLQVLVDADNSANILPHISNWIKSKPRKLGGRISIDVFCNRHFSGLKPENFTFHFASGMREAADHEMSFFAGKRLYQWKDSKVVVLVISKDSAIENTVEMLKREEILALFESPCQISSQDGVESIFRNLCDTVT</sequence>
<dbReference type="PaxDb" id="55529-EKX49212"/>
<dbReference type="HOGENOM" id="CLU_827542_0_0_1"/>
<keyword evidence="7" id="KW-1185">Reference proteome</keyword>
<dbReference type="EMBL" id="JH992983">
    <property type="protein sequence ID" value="EKX49212.1"/>
    <property type="molecule type" value="Genomic_DNA"/>
</dbReference>
<dbReference type="Gene3D" id="3.30.160.20">
    <property type="match status" value="1"/>
</dbReference>
<dbReference type="PROSITE" id="PS50137">
    <property type="entry name" value="DS_RBD"/>
    <property type="match status" value="1"/>
</dbReference>
<dbReference type="SMART" id="SM00358">
    <property type="entry name" value="DSRM"/>
    <property type="match status" value="1"/>
</dbReference>
<dbReference type="Pfam" id="PF00035">
    <property type="entry name" value="dsrm"/>
    <property type="match status" value="1"/>
</dbReference>
<dbReference type="AlphaFoldDB" id="L1JLI4"/>
<dbReference type="GeneID" id="17305883"/>
<evidence type="ECO:0000256" key="1">
    <source>
        <dbReference type="ARBA" id="ARBA00022737"/>
    </source>
</evidence>
<dbReference type="RefSeq" id="XP_005836192.1">
    <property type="nucleotide sequence ID" value="XM_005836135.1"/>
</dbReference>
<reference evidence="6" key="3">
    <citation type="submission" date="2015-06" db="UniProtKB">
        <authorList>
            <consortium name="EnsemblProtists"/>
        </authorList>
    </citation>
    <scope>IDENTIFICATION</scope>
</reference>
<evidence type="ECO:0000256" key="2">
    <source>
        <dbReference type="ARBA" id="ARBA00022884"/>
    </source>
</evidence>
<keyword evidence="2 3" id="KW-0694">RNA-binding</keyword>
<dbReference type="EnsemblProtists" id="EKX49212">
    <property type="protein sequence ID" value="EKX49212"/>
    <property type="gene ID" value="GUITHDRAFT_105286"/>
</dbReference>
<evidence type="ECO:0000313" key="5">
    <source>
        <dbReference type="EMBL" id="EKX49212.1"/>
    </source>
</evidence>
<dbReference type="PANTHER" id="PTHR46031">
    <property type="match status" value="1"/>
</dbReference>
<organism evidence="5">
    <name type="scientific">Guillardia theta (strain CCMP2712)</name>
    <name type="common">Cryptophyte</name>
    <dbReference type="NCBI Taxonomy" id="905079"/>
    <lineage>
        <taxon>Eukaryota</taxon>
        <taxon>Cryptophyceae</taxon>
        <taxon>Pyrenomonadales</taxon>
        <taxon>Geminigeraceae</taxon>
        <taxon>Guillardia</taxon>
    </lineage>
</organism>